<name>A0A653KXH3_AERVE</name>
<reference evidence="1 2" key="1">
    <citation type="submission" date="2019-10" db="EMBL/GenBank/DDBJ databases">
        <authorList>
            <person name="Karimi E."/>
        </authorList>
    </citation>
    <scope>NUCLEOTIDE SEQUENCE [LARGE SCALE GENOMIC DNA]</scope>
    <source>
        <strain evidence="1">Aeromonas sp. 8C</strain>
    </source>
</reference>
<evidence type="ECO:0000313" key="1">
    <source>
        <dbReference type="EMBL" id="VXA83229.1"/>
    </source>
</evidence>
<dbReference type="AlphaFoldDB" id="A0A653KXH3"/>
<gene>
    <name evidence="1" type="ORF">AERO8C_150072</name>
</gene>
<organism evidence="1 2">
    <name type="scientific">Aeromonas veronii</name>
    <dbReference type="NCBI Taxonomy" id="654"/>
    <lineage>
        <taxon>Bacteria</taxon>
        <taxon>Pseudomonadati</taxon>
        <taxon>Pseudomonadota</taxon>
        <taxon>Gammaproteobacteria</taxon>
        <taxon>Aeromonadales</taxon>
        <taxon>Aeromonadaceae</taxon>
        <taxon>Aeromonas</taxon>
    </lineage>
</organism>
<protein>
    <submittedName>
        <fullName evidence="1">Uncharacterized protein</fullName>
    </submittedName>
</protein>
<proteinExistence type="predicted"/>
<evidence type="ECO:0000313" key="2">
    <source>
        <dbReference type="Proteomes" id="UP000439123"/>
    </source>
</evidence>
<dbReference type="EMBL" id="CABWLC010000007">
    <property type="protein sequence ID" value="VXA83229.1"/>
    <property type="molecule type" value="Genomic_DNA"/>
</dbReference>
<sequence length="70" mass="7969">MASEGVDMRWEKSIHNPSGMTGYFESERFYPVVQRIKTNFATGSFCSFSGLELDYLQLSGSPLRSGRWQP</sequence>
<accession>A0A653KXH3</accession>
<dbReference type="Proteomes" id="UP000439123">
    <property type="component" value="Unassembled WGS sequence"/>
</dbReference>